<dbReference type="InterPro" id="IPR038727">
    <property type="entry name" value="NadR/Ttd14_AAA_dom"/>
</dbReference>
<dbReference type="AlphaFoldDB" id="A0A1I2L816"/>
<dbReference type="Proteomes" id="UP000199323">
    <property type="component" value="Unassembled WGS sequence"/>
</dbReference>
<dbReference type="STRING" id="380248.SAMN05216251_12763"/>
<keyword evidence="3" id="KW-1185">Reference proteome</keyword>
<evidence type="ECO:0000313" key="2">
    <source>
        <dbReference type="EMBL" id="SFF75345.1"/>
    </source>
</evidence>
<dbReference type="SUPFAM" id="SSF52540">
    <property type="entry name" value="P-loop containing nucleoside triphosphate hydrolases"/>
    <property type="match status" value="1"/>
</dbReference>
<dbReference type="OrthoDB" id="8116259at2"/>
<proteinExistence type="predicted"/>
<protein>
    <submittedName>
        <fullName evidence="2">AAA domain-containing protein</fullName>
    </submittedName>
</protein>
<name>A0A1I2L816_9ACTN</name>
<gene>
    <name evidence="2" type="ORF">SAMN05216251_12763</name>
</gene>
<evidence type="ECO:0000313" key="3">
    <source>
        <dbReference type="Proteomes" id="UP000199323"/>
    </source>
</evidence>
<sequence length="196" mass="20954">MVNTPVRIGVTGTHSTGKTVLLRRVEMELRAQGVTVARTGGLAKRAAALGLPKMEHHTAASTEWIMAQTIADEIRLAAAGARVILADRAVIDALAYYTAALEYRDEPSDTADVKRLTLLAAQAAKYDLLLATVPDPAVPPVAGHGYDARYRALVDTHVHRHLADTGTRHVRVPGTPHRQDAAIRVAVRLALSAVPA</sequence>
<dbReference type="InterPro" id="IPR027417">
    <property type="entry name" value="P-loop_NTPase"/>
</dbReference>
<evidence type="ECO:0000259" key="1">
    <source>
        <dbReference type="Pfam" id="PF13521"/>
    </source>
</evidence>
<dbReference type="Gene3D" id="3.40.50.300">
    <property type="entry name" value="P-loop containing nucleotide triphosphate hydrolases"/>
    <property type="match status" value="1"/>
</dbReference>
<accession>A0A1I2L816</accession>
<dbReference type="RefSeq" id="WP_093717233.1">
    <property type="nucleotide sequence ID" value="NZ_FONG01000027.1"/>
</dbReference>
<dbReference type="EMBL" id="FONG01000027">
    <property type="protein sequence ID" value="SFF75345.1"/>
    <property type="molecule type" value="Genomic_DNA"/>
</dbReference>
<reference evidence="2 3" key="1">
    <citation type="submission" date="2016-10" db="EMBL/GenBank/DDBJ databases">
        <authorList>
            <person name="de Groot N.N."/>
        </authorList>
    </citation>
    <scope>NUCLEOTIDE SEQUENCE [LARGE SCALE GENOMIC DNA]</scope>
    <source>
        <strain evidence="2 3">CGMCC 4.3510</strain>
    </source>
</reference>
<dbReference type="Pfam" id="PF13521">
    <property type="entry name" value="AAA_28"/>
    <property type="match status" value="1"/>
</dbReference>
<feature type="domain" description="NadR/Ttd14 AAA" evidence="1">
    <location>
        <begin position="7"/>
        <end position="175"/>
    </location>
</feature>
<organism evidence="2 3">
    <name type="scientific">Actinacidiphila alni</name>
    <dbReference type="NCBI Taxonomy" id="380248"/>
    <lineage>
        <taxon>Bacteria</taxon>
        <taxon>Bacillati</taxon>
        <taxon>Actinomycetota</taxon>
        <taxon>Actinomycetes</taxon>
        <taxon>Kitasatosporales</taxon>
        <taxon>Streptomycetaceae</taxon>
        <taxon>Actinacidiphila</taxon>
    </lineage>
</organism>